<dbReference type="PANTHER" id="PTHR11722">
    <property type="entry name" value="60S RIBOSOMAL PROTEIN L13"/>
    <property type="match status" value="1"/>
</dbReference>
<evidence type="ECO:0000256" key="2">
    <source>
        <dbReference type="ARBA" id="ARBA00022980"/>
    </source>
</evidence>
<gene>
    <name evidence="4" type="ORF">V5N11_031111</name>
</gene>
<dbReference type="EMBL" id="JBANAX010000737">
    <property type="protein sequence ID" value="KAL1195019.1"/>
    <property type="molecule type" value="Genomic_DNA"/>
</dbReference>
<keyword evidence="5" id="KW-1185">Reference proteome</keyword>
<dbReference type="InterPro" id="IPR001380">
    <property type="entry name" value="Ribosomal_eL13"/>
</dbReference>
<dbReference type="GO" id="GO:0005840">
    <property type="term" value="C:ribosome"/>
    <property type="evidence" value="ECO:0007669"/>
    <property type="project" value="UniProtKB-KW"/>
</dbReference>
<name>A0ABD0ZK23_CARAN</name>
<protein>
    <submittedName>
        <fullName evidence="4">Large ribosomal subunit protein eL13y</fullName>
    </submittedName>
</protein>
<evidence type="ECO:0000313" key="5">
    <source>
        <dbReference type="Proteomes" id="UP001558713"/>
    </source>
</evidence>
<accession>A0ABD0ZK23</accession>
<dbReference type="Gene3D" id="1.20.5.110">
    <property type="match status" value="1"/>
</dbReference>
<proteinExistence type="inferred from homology"/>
<dbReference type="Proteomes" id="UP001558713">
    <property type="component" value="Unassembled WGS sequence"/>
</dbReference>
<reference evidence="4 5" key="1">
    <citation type="submission" date="2024-04" db="EMBL/GenBank/DDBJ databases">
        <title>Genome assembly C_amara_ONT_v2.</title>
        <authorList>
            <person name="Yant L."/>
            <person name="Moore C."/>
            <person name="Slenker M."/>
        </authorList>
    </citation>
    <scope>NUCLEOTIDE SEQUENCE [LARGE SCALE GENOMIC DNA]</scope>
    <source>
        <tissue evidence="4">Leaf</tissue>
    </source>
</reference>
<comment type="similarity">
    <text evidence="1">Belongs to the eukaryotic ribosomal protein eL13 family.</text>
</comment>
<dbReference type="AlphaFoldDB" id="A0ABD0ZK23"/>
<evidence type="ECO:0000256" key="3">
    <source>
        <dbReference type="ARBA" id="ARBA00023274"/>
    </source>
</evidence>
<dbReference type="PANTHER" id="PTHR11722:SF12">
    <property type="entry name" value="LARGE RIBOSOMAL SUBUNIT PROTEIN EL13Y-RELATED"/>
    <property type="match status" value="1"/>
</dbReference>
<organism evidence="4 5">
    <name type="scientific">Cardamine amara subsp. amara</name>
    <dbReference type="NCBI Taxonomy" id="228776"/>
    <lineage>
        <taxon>Eukaryota</taxon>
        <taxon>Viridiplantae</taxon>
        <taxon>Streptophyta</taxon>
        <taxon>Embryophyta</taxon>
        <taxon>Tracheophyta</taxon>
        <taxon>Spermatophyta</taxon>
        <taxon>Magnoliopsida</taxon>
        <taxon>eudicotyledons</taxon>
        <taxon>Gunneridae</taxon>
        <taxon>Pentapetalae</taxon>
        <taxon>rosids</taxon>
        <taxon>malvids</taxon>
        <taxon>Brassicales</taxon>
        <taxon>Brassicaceae</taxon>
        <taxon>Cardamineae</taxon>
        <taxon>Cardamine</taxon>
    </lineage>
</organism>
<evidence type="ECO:0000313" key="4">
    <source>
        <dbReference type="EMBL" id="KAL1195019.1"/>
    </source>
</evidence>
<comment type="caution">
    <text evidence="4">The sequence shown here is derived from an EMBL/GenBank/DDBJ whole genome shotgun (WGS) entry which is preliminary data.</text>
</comment>
<keyword evidence="3" id="KW-0687">Ribonucleoprotein</keyword>
<sequence>MRVWIHLVWPVHEFQTTILVSYLMVHNNNVIPNGHFKHRENYVTQVQGDYMPIVREKPTMELVKLTSDMKLFKAYNKIRQERTTKRHAGARAKRAAEA</sequence>
<dbReference type="GO" id="GO:1990904">
    <property type="term" value="C:ribonucleoprotein complex"/>
    <property type="evidence" value="ECO:0007669"/>
    <property type="project" value="UniProtKB-KW"/>
</dbReference>
<evidence type="ECO:0000256" key="1">
    <source>
        <dbReference type="ARBA" id="ARBA00005640"/>
    </source>
</evidence>
<dbReference type="FunFam" id="1.20.5.110:FF:000003">
    <property type="entry name" value="60S ribosomal protein L13"/>
    <property type="match status" value="1"/>
</dbReference>
<keyword evidence="2" id="KW-0689">Ribosomal protein</keyword>